<evidence type="ECO:0000313" key="15">
    <source>
        <dbReference type="EMBL" id="BAP58499.1"/>
    </source>
</evidence>
<dbReference type="HAMAP" id="MF_00049_B">
    <property type="entry name" value="Leu_tRNA_synth_B"/>
    <property type="match status" value="1"/>
</dbReference>
<dbReference type="NCBIfam" id="TIGR00396">
    <property type="entry name" value="leuS_bact"/>
    <property type="match status" value="1"/>
</dbReference>
<dbReference type="PRINTS" id="PR00985">
    <property type="entry name" value="TRNASYNTHLEU"/>
</dbReference>
<dbReference type="InterPro" id="IPR002300">
    <property type="entry name" value="aa-tRNA-synth_Ia"/>
</dbReference>
<evidence type="ECO:0000259" key="13">
    <source>
        <dbReference type="Pfam" id="PF09334"/>
    </source>
</evidence>
<dbReference type="GO" id="GO:0006429">
    <property type="term" value="P:leucyl-tRNA aminoacylation"/>
    <property type="evidence" value="ECO:0007669"/>
    <property type="project" value="UniProtKB-UniRule"/>
</dbReference>
<dbReference type="SUPFAM" id="SSF52374">
    <property type="entry name" value="Nucleotidylyl transferase"/>
    <property type="match status" value="1"/>
</dbReference>
<dbReference type="Gene3D" id="3.10.20.590">
    <property type="match status" value="1"/>
</dbReference>
<evidence type="ECO:0000256" key="1">
    <source>
        <dbReference type="ARBA" id="ARBA00005594"/>
    </source>
</evidence>
<dbReference type="CDD" id="cd00812">
    <property type="entry name" value="LeuRS_core"/>
    <property type="match status" value="1"/>
</dbReference>
<dbReference type="STRING" id="1410383.TGUWTKB_2550"/>
<proteinExistence type="inferred from homology"/>
<dbReference type="RefSeq" id="WP_041062763.1">
    <property type="nucleotide sequence ID" value="NZ_AP014521.1"/>
</dbReference>
<comment type="catalytic activity">
    <reaction evidence="8 9">
        <text>tRNA(Leu) + L-leucine + ATP = L-leucyl-tRNA(Leu) + AMP + diphosphate</text>
        <dbReference type="Rhea" id="RHEA:11688"/>
        <dbReference type="Rhea" id="RHEA-COMP:9613"/>
        <dbReference type="Rhea" id="RHEA-COMP:9622"/>
        <dbReference type="ChEBI" id="CHEBI:30616"/>
        <dbReference type="ChEBI" id="CHEBI:33019"/>
        <dbReference type="ChEBI" id="CHEBI:57427"/>
        <dbReference type="ChEBI" id="CHEBI:78442"/>
        <dbReference type="ChEBI" id="CHEBI:78494"/>
        <dbReference type="ChEBI" id="CHEBI:456215"/>
        <dbReference type="EC" id="6.1.1.4"/>
    </reaction>
</comment>
<keyword evidence="4 9" id="KW-0547">Nucleotide-binding</keyword>
<name>A0A090ALI0_9ENTR</name>
<dbReference type="GO" id="GO:0005524">
    <property type="term" value="F:ATP binding"/>
    <property type="evidence" value="ECO:0007669"/>
    <property type="project" value="UniProtKB-UniRule"/>
</dbReference>
<feature type="domain" description="Aminoacyl-tRNA synthetase class Ia" evidence="11">
    <location>
        <begin position="623"/>
        <end position="660"/>
    </location>
</feature>
<reference evidence="15 16" key="2">
    <citation type="journal article" date="2014" name="Curr. Biol.">
        <title>Symbiont-Supplemented Maternal Investment Underpinning Host's Ecological Adaptation.</title>
        <authorList>
            <person name="Kaiwa N."/>
            <person name="Hosokawa T."/>
            <person name="Nikoh N."/>
            <person name="Tanahashi M."/>
            <person name="Moriyama M."/>
            <person name="Meng X.Y."/>
            <person name="Maeda T."/>
            <person name="Yamaguchi K."/>
            <person name="Shigenobu S."/>
            <person name="Ito M."/>
            <person name="Fukatsu T."/>
        </authorList>
    </citation>
    <scope>NUCLEOTIDE SEQUENCE [LARGE SCALE GENOMIC DNA]</scope>
    <source>
        <strain evidence="15 16">UwTKB</strain>
    </source>
</reference>
<dbReference type="EC" id="6.1.1.4" evidence="9"/>
<feature type="short sequence motif" description="'KMSKS' region" evidence="9">
    <location>
        <begin position="624"/>
        <end position="628"/>
    </location>
</feature>
<keyword evidence="7 9" id="KW-0030">Aminoacyl-tRNA synthetase</keyword>
<keyword evidence="2 9" id="KW-0963">Cytoplasm</keyword>
<dbReference type="FunFam" id="2.20.28.290:FF:000001">
    <property type="entry name" value="Leucine--tRNA ligase"/>
    <property type="match status" value="1"/>
</dbReference>
<protein>
    <recommendedName>
        <fullName evidence="9">Leucine--tRNA ligase</fullName>
        <ecNumber evidence="9">6.1.1.4</ecNumber>
    </recommendedName>
    <alternativeName>
        <fullName evidence="9">Leucyl-tRNA synthetase</fullName>
        <shortName evidence="9">LeuRS</shortName>
    </alternativeName>
</protein>
<dbReference type="EMBL" id="AP014521">
    <property type="protein sequence ID" value="BAP58499.1"/>
    <property type="molecule type" value="Genomic_DNA"/>
</dbReference>
<gene>
    <name evidence="9 15" type="primary">leuS</name>
    <name evidence="15" type="ORF">TGUWTKB_2550</name>
</gene>
<dbReference type="Pfam" id="PF09334">
    <property type="entry name" value="tRNA-synt_1g"/>
    <property type="match status" value="1"/>
</dbReference>
<dbReference type="KEGG" id="sbw:TGUWTKB_2550"/>
<dbReference type="SUPFAM" id="SSF50677">
    <property type="entry name" value="ValRS/IleRS/LeuRS editing domain"/>
    <property type="match status" value="1"/>
</dbReference>
<feature type="domain" description="Methionyl/Valyl/Leucyl/Isoleucyl-tRNA synthetase anticodon-binding" evidence="12">
    <location>
        <begin position="709"/>
        <end position="824"/>
    </location>
</feature>
<reference evidence="16" key="1">
    <citation type="submission" date="2013-11" db="EMBL/GenBank/DDBJ databases">
        <title>Symbiont-containing voluminous jelly as an extraordinary maternal gift for overwintering insect nymphs.</title>
        <authorList>
            <person name="Kaiwa N."/>
            <person name="Hosokawa T."/>
            <person name="Nikoh N."/>
            <person name="Meng X.Y."/>
            <person name="Tanahashi M."/>
            <person name="Moriyama M."/>
            <person name="Maeda T."/>
            <person name="Yamaguchi K."/>
            <person name="Shigenobu S."/>
            <person name="Ito M."/>
            <person name="Fukatsu T."/>
        </authorList>
    </citation>
    <scope>NUCLEOTIDE SEQUENCE [LARGE SCALE GENOMIC DNA]</scope>
    <source>
        <strain evidence="16">UwTKB</strain>
    </source>
</reference>
<dbReference type="CDD" id="cd07958">
    <property type="entry name" value="Anticodon_Ia_Leu_BEm"/>
    <property type="match status" value="1"/>
</dbReference>
<dbReference type="GO" id="GO:0002161">
    <property type="term" value="F:aminoacyl-tRNA deacylase activity"/>
    <property type="evidence" value="ECO:0007669"/>
    <property type="project" value="InterPro"/>
</dbReference>
<dbReference type="PANTHER" id="PTHR43740:SF2">
    <property type="entry name" value="LEUCINE--TRNA LIGASE, MITOCHONDRIAL"/>
    <property type="match status" value="1"/>
</dbReference>
<dbReference type="AlphaFoldDB" id="A0A090ALI0"/>
<dbReference type="Proteomes" id="UP000031627">
    <property type="component" value="Chromosome"/>
</dbReference>
<evidence type="ECO:0000256" key="10">
    <source>
        <dbReference type="RuleBase" id="RU363035"/>
    </source>
</evidence>
<dbReference type="InterPro" id="IPR009080">
    <property type="entry name" value="tRNAsynth_Ia_anticodon-bd"/>
</dbReference>
<feature type="short sequence motif" description="'HIGH' region" evidence="9">
    <location>
        <begin position="42"/>
        <end position="52"/>
    </location>
</feature>
<dbReference type="HOGENOM" id="CLU_004427_0_0_6"/>
<dbReference type="Gene3D" id="3.40.50.620">
    <property type="entry name" value="HUPs"/>
    <property type="match status" value="2"/>
</dbReference>
<keyword evidence="3 9" id="KW-0436">Ligase</keyword>
<dbReference type="FunFam" id="3.40.50.620:FF:000003">
    <property type="entry name" value="Leucine--tRNA ligase"/>
    <property type="match status" value="1"/>
</dbReference>
<dbReference type="GO" id="GO:0004823">
    <property type="term" value="F:leucine-tRNA ligase activity"/>
    <property type="evidence" value="ECO:0007669"/>
    <property type="project" value="UniProtKB-UniRule"/>
</dbReference>
<evidence type="ECO:0000256" key="4">
    <source>
        <dbReference type="ARBA" id="ARBA00022741"/>
    </source>
</evidence>
<dbReference type="InterPro" id="IPR001412">
    <property type="entry name" value="aa-tRNA-synth_I_CS"/>
</dbReference>
<dbReference type="Pfam" id="PF13603">
    <property type="entry name" value="tRNA-synt_1_2"/>
    <property type="match status" value="1"/>
</dbReference>
<dbReference type="PROSITE" id="PS00178">
    <property type="entry name" value="AA_TRNA_LIGASE_I"/>
    <property type="match status" value="1"/>
</dbReference>
<comment type="subcellular location">
    <subcellularLocation>
        <location evidence="9">Cytoplasm</location>
    </subcellularLocation>
</comment>
<dbReference type="Gene3D" id="1.10.730.10">
    <property type="entry name" value="Isoleucyl-tRNA Synthetase, Domain 1"/>
    <property type="match status" value="1"/>
</dbReference>
<feature type="domain" description="Aminoacyl-tRNA synthetase class Ia" evidence="11">
    <location>
        <begin position="411"/>
        <end position="577"/>
    </location>
</feature>
<feature type="binding site" evidence="9">
    <location>
        <position position="627"/>
    </location>
    <ligand>
        <name>ATP</name>
        <dbReference type="ChEBI" id="CHEBI:30616"/>
    </ligand>
</feature>
<dbReference type="InterPro" id="IPR013155">
    <property type="entry name" value="M/V/L/I-tRNA-synth_anticd-bd"/>
</dbReference>
<dbReference type="InterPro" id="IPR025709">
    <property type="entry name" value="Leu_tRNA-synth_edit"/>
</dbReference>
<evidence type="ECO:0000313" key="16">
    <source>
        <dbReference type="Proteomes" id="UP000031627"/>
    </source>
</evidence>
<dbReference type="GO" id="GO:0005829">
    <property type="term" value="C:cytosol"/>
    <property type="evidence" value="ECO:0007669"/>
    <property type="project" value="TreeGrafter"/>
</dbReference>
<accession>A0A090ALI0</accession>
<dbReference type="Gene3D" id="2.20.28.290">
    <property type="match status" value="1"/>
</dbReference>
<comment type="similarity">
    <text evidence="1 9 10">Belongs to the class-I aminoacyl-tRNA synthetase family.</text>
</comment>
<sequence>MKEEYFAKNVESFVQNIWHKKKTYKVLENQKEKKYYCLSMLPYPSGSLHMGHIRNYTIGDVISRYHRMLGENVLQPIGWDAFGLPAENAALKNNIPPAVWTKENINVMKRQLKSMGFAYDWSREITTCSPDYYKWEQWFFIKILKKGLVYKKKTSVNWCPNDKTVLANEQVINGLCWRCEAKTEKKKINQWFIRITKYAEELLNDLKELDWPDKVKKMQKNWIGRSEGVEIFFDIIFDNKKKEKIAIYTTRHETIMGVTYIGLSIDHPLTKKIFFKKNQLFKDFIKECNSIKVSESDFSSIEKKGINTGIFAIHPISKKKIPVWITNFVLKEYGTGAIMGVPAHDQRDWEFAKKYGIKIKSVILNNDGSIPNIKYNAQKNIEKNNILFNSDHFNDLNCTEAAKNIFDILSKENIIFRKIKYRLRDWSISRQRYWGAPIPVIYLKNGKIVTVPESELPVILPENIFYSSKNFLKTNYKWQKIFFNGEPALREIDTFDTFIESSWYYIRYTCANYKNGMVDTKKANYWLPIDQYIGGIEHAIMHLMYFRFFHKMLRDIGLVCSNEPAKKLLCQGMVLNHAFYYKDINGQRNWISPSEVHVKYDQKGNIIKAYDNKNNQLIYDGISKMSKSKNNGIDPSLIIQKYGADTLRLFIMFAAPVELSIEWKESGIIGAHRFLKKIWSLTYQYKEHIKKEKKSINLNNLNDSEQLFRFKIHKTIEKVTHDFHKRQSFNTAIASIMELTNEVVQQIKKKNINHLLINEALSSIILMLYPFTPHICYVLWQSLENEKSIDYVSWPTVDKQALQQKKYILIVQINGKMRFKINVNIHDTRETITKKIFDEKKLEKYFIKHKIKKTFYLPRKIINFVLE</sequence>
<evidence type="ECO:0000256" key="5">
    <source>
        <dbReference type="ARBA" id="ARBA00022840"/>
    </source>
</evidence>
<dbReference type="SUPFAM" id="SSF47323">
    <property type="entry name" value="Anticodon-binding domain of a subclass of class I aminoacyl-tRNA synthetases"/>
    <property type="match status" value="1"/>
</dbReference>
<dbReference type="PANTHER" id="PTHR43740">
    <property type="entry name" value="LEUCYL-TRNA SYNTHETASE"/>
    <property type="match status" value="1"/>
</dbReference>
<keyword evidence="6 9" id="KW-0648">Protein biosynthesis</keyword>
<evidence type="ECO:0000256" key="8">
    <source>
        <dbReference type="ARBA" id="ARBA00047469"/>
    </source>
</evidence>
<dbReference type="InterPro" id="IPR015413">
    <property type="entry name" value="Methionyl/Leucyl_tRNA_Synth"/>
</dbReference>
<feature type="domain" description="Leucyl-tRNA synthetase editing" evidence="14">
    <location>
        <begin position="220"/>
        <end position="408"/>
    </location>
</feature>
<feature type="domain" description="Methionyl/Leucyl tRNA synthetase" evidence="13">
    <location>
        <begin position="39"/>
        <end position="184"/>
    </location>
</feature>
<evidence type="ECO:0000256" key="9">
    <source>
        <dbReference type="HAMAP-Rule" id="MF_00049"/>
    </source>
</evidence>
<organism evidence="15 16">
    <name type="scientific">Candidatus Tachikawaea gelatinosa</name>
    <dbReference type="NCBI Taxonomy" id="1410383"/>
    <lineage>
        <taxon>Bacteria</taxon>
        <taxon>Pseudomonadati</taxon>
        <taxon>Pseudomonadota</taxon>
        <taxon>Gammaproteobacteria</taxon>
        <taxon>Enterobacterales</taxon>
        <taxon>Enterobacteriaceae</taxon>
        <taxon>Candidatus Tachikawaea</taxon>
    </lineage>
</organism>
<evidence type="ECO:0000259" key="14">
    <source>
        <dbReference type="Pfam" id="PF13603"/>
    </source>
</evidence>
<keyword evidence="16" id="KW-1185">Reference proteome</keyword>
<dbReference type="FunFam" id="1.10.730.10:FF:000003">
    <property type="entry name" value="Leucine--tRNA ligase"/>
    <property type="match status" value="1"/>
</dbReference>
<evidence type="ECO:0000256" key="7">
    <source>
        <dbReference type="ARBA" id="ARBA00023146"/>
    </source>
</evidence>
<dbReference type="Pfam" id="PF00133">
    <property type="entry name" value="tRNA-synt_1"/>
    <property type="match status" value="2"/>
</dbReference>
<evidence type="ECO:0000259" key="12">
    <source>
        <dbReference type="Pfam" id="PF08264"/>
    </source>
</evidence>
<dbReference type="InterPro" id="IPR002302">
    <property type="entry name" value="Leu-tRNA-ligase"/>
</dbReference>
<evidence type="ECO:0000256" key="3">
    <source>
        <dbReference type="ARBA" id="ARBA00022598"/>
    </source>
</evidence>
<dbReference type="InterPro" id="IPR014729">
    <property type="entry name" value="Rossmann-like_a/b/a_fold"/>
</dbReference>
<dbReference type="Pfam" id="PF08264">
    <property type="entry name" value="Anticodon_1"/>
    <property type="match status" value="1"/>
</dbReference>
<dbReference type="OrthoDB" id="9810365at2"/>
<evidence type="ECO:0000256" key="6">
    <source>
        <dbReference type="ARBA" id="ARBA00022917"/>
    </source>
</evidence>
<evidence type="ECO:0000259" key="11">
    <source>
        <dbReference type="Pfam" id="PF00133"/>
    </source>
</evidence>
<keyword evidence="5 9" id="KW-0067">ATP-binding</keyword>
<evidence type="ECO:0000256" key="2">
    <source>
        <dbReference type="ARBA" id="ARBA00022490"/>
    </source>
</evidence>
<dbReference type="InterPro" id="IPR009008">
    <property type="entry name" value="Val/Leu/Ile-tRNA-synth_edit"/>
</dbReference>